<keyword evidence="5" id="KW-1185">Reference proteome</keyword>
<dbReference type="CDD" id="cd03784">
    <property type="entry name" value="GT1_Gtf-like"/>
    <property type="match status" value="1"/>
</dbReference>
<evidence type="ECO:0000259" key="2">
    <source>
        <dbReference type="Pfam" id="PF03033"/>
    </source>
</evidence>
<dbReference type="Proteomes" id="UP000250266">
    <property type="component" value="Unassembled WGS sequence"/>
</dbReference>
<dbReference type="Pfam" id="PF06722">
    <property type="entry name" value="EryCIII-like_C"/>
    <property type="match status" value="1"/>
</dbReference>
<dbReference type="Gene3D" id="3.40.50.2000">
    <property type="entry name" value="Glycogen Phosphorylase B"/>
    <property type="match status" value="2"/>
</dbReference>
<dbReference type="PANTHER" id="PTHR48050">
    <property type="entry name" value="STEROL 3-BETA-GLUCOSYLTRANSFERASE"/>
    <property type="match status" value="1"/>
</dbReference>
<sequence length="973" mass="105983">MAPEDDADMLKENGSRLLDKDISSTNGIKLVQSASTSDTRTNNLTLTPVDNVSLPAFERYDDFEVRGDLHTDDGGFDINIHKWSDELPSTLATEFELPRPTETQAADSNSVYDGTVERPPRLNIVIQVVGSRGDVQPFVALGQVLKSKYGHRVRIATHPIFQEFVEANGLEFFSIGGDPVALMAFMVKNPRFLPGIASLRNGDISRQRDQMFEIFKGCWRSCIETGNGFGTVSSADVMRPFVADAIIANPPSFAHIHCAERLGVPLHIMFTMPWSPTREFPHPLARIKSTNADPGMTNFVSYAAVDMMIWQGLGDAINQFRKKALGLEPISLLWAPGMASRLKIPHTYFWSTALIPKPRDWSSNITVSGFCHLRLASSYTPNPDLVKFLESGRKPIYIGFGSIVVSDSLAFTELILEAVQKAHVRAVISKGWGGFATYNKGIPPEVFVVGNVPHDWLFPRVSCVVHHGGAGTTAAGLLAGKPTVVVPFFGDQPFWGSVIAKAGAGPHPIPYKELTSEALAEEIKAALQPQVCEKAVALAKALNQEEGSENAAKSFHDALDINTLRCSLDSKQTAVWRVKNTSLRLSALAAAVLMEEKLLSFGDLQRYRAIEYDPEDGPWDPISGGASALLGTLGSLVIGMVTIPKSISKALKTKSRMHSRLSETDRISLSANSSSTPLNSRHSRDLASRWTITPYSAKTGSQLSNFPHSSSATPSPQLTNMEMKPTIQKDKAFDVAHANGKARLRAMLLPRQHEDLKPPAMETCPEPGSHCVSPRPTDSRVLGHVGIEHTECQLASKFALATVSGRRNSAIRILVTGLKFPMDFALHVAKGFHNAPKLYGDRTIRPFQKIGGFKGGLRSSGREFAYGMYDGISGVITQPIKGAQRDGLLGFVEGVGQGFGGLVIKPLAALWGLPGYTLHGAYKEIQKHFAAGPNCVHLARTLQGFEESKAVSQAERDHIIDLWSTIQLTGRSE</sequence>
<evidence type="ECO:0000256" key="1">
    <source>
        <dbReference type="ARBA" id="ARBA00022679"/>
    </source>
</evidence>
<gene>
    <name evidence="4" type="ORF">K432DRAFT_356448</name>
</gene>
<evidence type="ECO:0000259" key="3">
    <source>
        <dbReference type="Pfam" id="PF06722"/>
    </source>
</evidence>
<evidence type="ECO:0000313" key="4">
    <source>
        <dbReference type="EMBL" id="OCK78638.1"/>
    </source>
</evidence>
<dbReference type="SUPFAM" id="SSF53756">
    <property type="entry name" value="UDP-Glycosyltransferase/glycogen phosphorylase"/>
    <property type="match status" value="1"/>
</dbReference>
<dbReference type="FunFam" id="3.40.50.2000:FF:000009">
    <property type="entry name" value="Sterol 3-beta-glucosyltransferase UGT80A2"/>
    <property type="match status" value="1"/>
</dbReference>
<name>A0A8E2E7B1_9PEZI</name>
<dbReference type="InterPro" id="IPR050426">
    <property type="entry name" value="Glycosyltransferase_28"/>
</dbReference>
<dbReference type="GO" id="GO:0005975">
    <property type="term" value="P:carbohydrate metabolic process"/>
    <property type="evidence" value="ECO:0007669"/>
    <property type="project" value="InterPro"/>
</dbReference>
<accession>A0A8E2E7B1</accession>
<dbReference type="EMBL" id="KV745048">
    <property type="protein sequence ID" value="OCK78638.1"/>
    <property type="molecule type" value="Genomic_DNA"/>
</dbReference>
<proteinExistence type="predicted"/>
<dbReference type="GO" id="GO:0016906">
    <property type="term" value="F:sterol 3-beta-glucosyltransferase activity"/>
    <property type="evidence" value="ECO:0007669"/>
    <property type="project" value="UniProtKB-ARBA"/>
</dbReference>
<feature type="domain" description="Glycosyltransferase family 28 N-terminal" evidence="2">
    <location>
        <begin position="124"/>
        <end position="280"/>
    </location>
</feature>
<protein>
    <submittedName>
        <fullName evidence="4">Glycosyltransferase family 1 protein</fullName>
    </submittedName>
</protein>
<dbReference type="AlphaFoldDB" id="A0A8E2E7B1"/>
<reference evidence="4 5" key="1">
    <citation type="journal article" date="2016" name="Nat. Commun.">
        <title>Ectomycorrhizal ecology is imprinted in the genome of the dominant symbiotic fungus Cenococcum geophilum.</title>
        <authorList>
            <consortium name="DOE Joint Genome Institute"/>
            <person name="Peter M."/>
            <person name="Kohler A."/>
            <person name="Ohm R.A."/>
            <person name="Kuo A."/>
            <person name="Krutzmann J."/>
            <person name="Morin E."/>
            <person name="Arend M."/>
            <person name="Barry K.W."/>
            <person name="Binder M."/>
            <person name="Choi C."/>
            <person name="Clum A."/>
            <person name="Copeland A."/>
            <person name="Grisel N."/>
            <person name="Haridas S."/>
            <person name="Kipfer T."/>
            <person name="LaButti K."/>
            <person name="Lindquist E."/>
            <person name="Lipzen A."/>
            <person name="Maire R."/>
            <person name="Meier B."/>
            <person name="Mihaltcheva S."/>
            <person name="Molinier V."/>
            <person name="Murat C."/>
            <person name="Poggeler S."/>
            <person name="Quandt C.A."/>
            <person name="Sperisen C."/>
            <person name="Tritt A."/>
            <person name="Tisserant E."/>
            <person name="Crous P.W."/>
            <person name="Henrissat B."/>
            <person name="Nehls U."/>
            <person name="Egli S."/>
            <person name="Spatafora J.W."/>
            <person name="Grigoriev I.V."/>
            <person name="Martin F.M."/>
        </authorList>
    </citation>
    <scope>NUCLEOTIDE SEQUENCE [LARGE SCALE GENOMIC DNA]</scope>
    <source>
        <strain evidence="4 5">CBS 459.81</strain>
    </source>
</reference>
<dbReference type="PANTHER" id="PTHR48050:SF13">
    <property type="entry name" value="STEROL 3-BETA-GLUCOSYLTRANSFERASE UGT80A2"/>
    <property type="match status" value="1"/>
</dbReference>
<organism evidence="4 5">
    <name type="scientific">Lepidopterella palustris CBS 459.81</name>
    <dbReference type="NCBI Taxonomy" id="1314670"/>
    <lineage>
        <taxon>Eukaryota</taxon>
        <taxon>Fungi</taxon>
        <taxon>Dikarya</taxon>
        <taxon>Ascomycota</taxon>
        <taxon>Pezizomycotina</taxon>
        <taxon>Dothideomycetes</taxon>
        <taxon>Pleosporomycetidae</taxon>
        <taxon>Mytilinidiales</taxon>
        <taxon>Argynnaceae</taxon>
        <taxon>Lepidopterella</taxon>
    </lineage>
</organism>
<dbReference type="OrthoDB" id="5835829at2759"/>
<feature type="domain" description="Erythromycin biosynthesis protein CIII-like C-terminal" evidence="3">
    <location>
        <begin position="441"/>
        <end position="536"/>
    </location>
</feature>
<dbReference type="InterPro" id="IPR010610">
    <property type="entry name" value="EryCIII-like_C"/>
</dbReference>
<dbReference type="FunFam" id="3.40.50.2000:FF:000100">
    <property type="entry name" value="Glycosyltransferase family 1 protein"/>
    <property type="match status" value="1"/>
</dbReference>
<dbReference type="Pfam" id="PF03033">
    <property type="entry name" value="Glyco_transf_28"/>
    <property type="match status" value="1"/>
</dbReference>
<keyword evidence="1 4" id="KW-0808">Transferase</keyword>
<dbReference type="InterPro" id="IPR002213">
    <property type="entry name" value="UDP_glucos_trans"/>
</dbReference>
<dbReference type="InterPro" id="IPR004276">
    <property type="entry name" value="GlycoTrans_28_N"/>
</dbReference>
<evidence type="ECO:0000313" key="5">
    <source>
        <dbReference type="Proteomes" id="UP000250266"/>
    </source>
</evidence>